<evidence type="ECO:0000313" key="8">
    <source>
        <dbReference type="EMBL" id="PWA82273.1"/>
    </source>
</evidence>
<dbReference type="SMART" id="SM00356">
    <property type="entry name" value="ZnF_C3H1"/>
    <property type="match status" value="1"/>
</dbReference>
<dbReference type="GO" id="GO:0045252">
    <property type="term" value="C:oxoglutarate dehydrogenase complex"/>
    <property type="evidence" value="ECO:0007669"/>
    <property type="project" value="TreeGrafter"/>
</dbReference>
<evidence type="ECO:0000256" key="2">
    <source>
        <dbReference type="ARBA" id="ARBA00022723"/>
    </source>
</evidence>
<dbReference type="PANTHER" id="PTHR22912">
    <property type="entry name" value="DISULFIDE OXIDOREDUCTASE"/>
    <property type="match status" value="1"/>
</dbReference>
<dbReference type="Pfam" id="PF00642">
    <property type="entry name" value="zf-CCCH"/>
    <property type="match status" value="1"/>
</dbReference>
<dbReference type="SUPFAM" id="SSF90229">
    <property type="entry name" value="CCCH zinc finger"/>
    <property type="match status" value="1"/>
</dbReference>
<evidence type="ECO:0000256" key="6">
    <source>
        <dbReference type="SAM" id="MobiDB-lite"/>
    </source>
</evidence>
<feature type="compositionally biased region" description="Polar residues" evidence="6">
    <location>
        <begin position="118"/>
        <end position="127"/>
    </location>
</feature>
<dbReference type="SUPFAM" id="SSF51905">
    <property type="entry name" value="FAD/NAD(P)-binding domain"/>
    <property type="match status" value="1"/>
</dbReference>
<feature type="region of interest" description="Disordered" evidence="6">
    <location>
        <begin position="88"/>
        <end position="127"/>
    </location>
</feature>
<dbReference type="AlphaFoldDB" id="A0A2U1P939"/>
<evidence type="ECO:0000256" key="4">
    <source>
        <dbReference type="ARBA" id="ARBA00022833"/>
    </source>
</evidence>
<gene>
    <name evidence="8" type="ORF">CTI12_AA180080</name>
</gene>
<dbReference type="EMBL" id="PKPP01001489">
    <property type="protein sequence ID" value="PWA82273.1"/>
    <property type="molecule type" value="Genomic_DNA"/>
</dbReference>
<comment type="similarity">
    <text evidence="1">Belongs to the class-I pyridine nucleotide-disulfide oxidoreductase family.</text>
</comment>
<evidence type="ECO:0000259" key="7">
    <source>
        <dbReference type="PROSITE" id="PS50103"/>
    </source>
</evidence>
<keyword evidence="9" id="KW-1185">Reference proteome</keyword>
<reference evidence="8 9" key="1">
    <citation type="journal article" date="2018" name="Mol. Plant">
        <title>The genome of Artemisia annua provides insight into the evolution of Asteraceae family and artemisinin biosynthesis.</title>
        <authorList>
            <person name="Shen Q."/>
            <person name="Zhang L."/>
            <person name="Liao Z."/>
            <person name="Wang S."/>
            <person name="Yan T."/>
            <person name="Shi P."/>
            <person name="Liu M."/>
            <person name="Fu X."/>
            <person name="Pan Q."/>
            <person name="Wang Y."/>
            <person name="Lv Z."/>
            <person name="Lu X."/>
            <person name="Zhang F."/>
            <person name="Jiang W."/>
            <person name="Ma Y."/>
            <person name="Chen M."/>
            <person name="Hao X."/>
            <person name="Li L."/>
            <person name="Tang Y."/>
            <person name="Lv G."/>
            <person name="Zhou Y."/>
            <person name="Sun X."/>
            <person name="Brodelius P.E."/>
            <person name="Rose J.K.C."/>
            <person name="Tang K."/>
        </authorList>
    </citation>
    <scope>NUCLEOTIDE SEQUENCE [LARGE SCALE GENOMIC DNA]</scope>
    <source>
        <strain evidence="9">cv. Huhao1</strain>
        <tissue evidence="8">Leaf</tissue>
    </source>
</reference>
<dbReference type="InterPro" id="IPR000571">
    <property type="entry name" value="Znf_CCCH"/>
</dbReference>
<evidence type="ECO:0000256" key="5">
    <source>
        <dbReference type="PROSITE-ProRule" id="PRU00723"/>
    </source>
</evidence>
<evidence type="ECO:0000256" key="1">
    <source>
        <dbReference type="ARBA" id="ARBA00007532"/>
    </source>
</evidence>
<dbReference type="InterPro" id="IPR050151">
    <property type="entry name" value="Class-I_Pyr_Nuc-Dis_Oxidored"/>
</dbReference>
<feature type="compositionally biased region" description="Polar residues" evidence="6">
    <location>
        <begin position="11"/>
        <end position="27"/>
    </location>
</feature>
<dbReference type="InterPro" id="IPR036188">
    <property type="entry name" value="FAD/NAD-bd_sf"/>
</dbReference>
<proteinExistence type="inferred from homology"/>
<evidence type="ECO:0000256" key="3">
    <source>
        <dbReference type="ARBA" id="ARBA00022771"/>
    </source>
</evidence>
<feature type="domain" description="C3H1-type" evidence="7">
    <location>
        <begin position="25"/>
        <end position="52"/>
    </location>
</feature>
<protein>
    <recommendedName>
        <fullName evidence="7">C3H1-type domain-containing protein</fullName>
    </recommendedName>
</protein>
<dbReference type="GO" id="GO:0004148">
    <property type="term" value="F:dihydrolipoyl dehydrogenase (NADH) activity"/>
    <property type="evidence" value="ECO:0007669"/>
    <property type="project" value="TreeGrafter"/>
</dbReference>
<feature type="compositionally biased region" description="Polar residues" evidence="6">
    <location>
        <begin position="91"/>
        <end position="105"/>
    </location>
</feature>
<dbReference type="STRING" id="35608.A0A2U1P939"/>
<keyword evidence="3 5" id="KW-0863">Zinc-finger</keyword>
<accession>A0A2U1P939</accession>
<feature type="zinc finger region" description="C3H1-type" evidence="5">
    <location>
        <begin position="25"/>
        <end position="52"/>
    </location>
</feature>
<comment type="caution">
    <text evidence="8">The sequence shown here is derived from an EMBL/GenBank/DDBJ whole genome shotgun (WGS) entry which is preliminary data.</text>
</comment>
<dbReference type="OrthoDB" id="361797at2759"/>
<dbReference type="PANTHER" id="PTHR22912:SF151">
    <property type="entry name" value="DIHYDROLIPOYL DEHYDROGENASE, MITOCHONDRIAL"/>
    <property type="match status" value="1"/>
</dbReference>
<evidence type="ECO:0000313" key="9">
    <source>
        <dbReference type="Proteomes" id="UP000245207"/>
    </source>
</evidence>
<dbReference type="InterPro" id="IPR036855">
    <property type="entry name" value="Znf_CCCH_sf"/>
</dbReference>
<sequence length="461" mass="51090">MALEHHPPPSSDNKGNTNTPSNKTQNLPPLCTYFNKGTCKFGDRCKFIHDHRNKSGLKTGMGQTLGGSVHSQVAKSFTSWAPPGYYAGTQHKPSTGSSQPSQIQKSWAPPGFYHSRMRNQPTQHSLTNPMGFQPIQQAYAATLYSPQAQQILSPQISIPQAQHFLNVLEVHHVLREFALFIFLWALPARKTVVTSDHALKLEFVPDLIATVGCGYMALNVVMCTQHLIVRYKICIYFKLRQLSDFVTFIEALDQLMPGFDPEISKLAQRVLINPRKIDHHTCVFARKVDAALIFTGRAPFINDLSLENVPHIYCIGEANGKLMLAHATSAQGISVAERVTGKDHVLNHLSVPAACFTHPEISMIGLTGVKFSTLNVHLSLSEYPAHSSAEEDETLLLSLSEYPAHSSSEEDETLLLSLSEYPAHSSSEEDETLLLSLSEFLILPLPFNCSWRFLLAAPLPI</sequence>
<feature type="region of interest" description="Disordered" evidence="6">
    <location>
        <begin position="1"/>
        <end position="27"/>
    </location>
</feature>
<name>A0A2U1P939_ARTAN</name>
<dbReference type="GO" id="GO:0008270">
    <property type="term" value="F:zinc ion binding"/>
    <property type="evidence" value="ECO:0007669"/>
    <property type="project" value="UniProtKB-KW"/>
</dbReference>
<dbReference type="PROSITE" id="PS50103">
    <property type="entry name" value="ZF_C3H1"/>
    <property type="match status" value="1"/>
</dbReference>
<dbReference type="GO" id="GO:0005739">
    <property type="term" value="C:mitochondrion"/>
    <property type="evidence" value="ECO:0007669"/>
    <property type="project" value="TreeGrafter"/>
</dbReference>
<dbReference type="Gene3D" id="4.10.1000.10">
    <property type="entry name" value="Zinc finger, CCCH-type"/>
    <property type="match status" value="1"/>
</dbReference>
<dbReference type="Proteomes" id="UP000245207">
    <property type="component" value="Unassembled WGS sequence"/>
</dbReference>
<organism evidence="8 9">
    <name type="scientific">Artemisia annua</name>
    <name type="common">Sweet wormwood</name>
    <dbReference type="NCBI Taxonomy" id="35608"/>
    <lineage>
        <taxon>Eukaryota</taxon>
        <taxon>Viridiplantae</taxon>
        <taxon>Streptophyta</taxon>
        <taxon>Embryophyta</taxon>
        <taxon>Tracheophyta</taxon>
        <taxon>Spermatophyta</taxon>
        <taxon>Magnoliopsida</taxon>
        <taxon>eudicotyledons</taxon>
        <taxon>Gunneridae</taxon>
        <taxon>Pentapetalae</taxon>
        <taxon>asterids</taxon>
        <taxon>campanulids</taxon>
        <taxon>Asterales</taxon>
        <taxon>Asteraceae</taxon>
        <taxon>Asteroideae</taxon>
        <taxon>Anthemideae</taxon>
        <taxon>Artemisiinae</taxon>
        <taxon>Artemisia</taxon>
    </lineage>
</organism>
<dbReference type="GO" id="GO:0050660">
    <property type="term" value="F:flavin adenine dinucleotide binding"/>
    <property type="evidence" value="ECO:0007669"/>
    <property type="project" value="TreeGrafter"/>
</dbReference>
<keyword evidence="4 5" id="KW-0862">Zinc</keyword>
<keyword evidence="2 5" id="KW-0479">Metal-binding</keyword>
<dbReference type="GO" id="GO:0006103">
    <property type="term" value="P:2-oxoglutarate metabolic process"/>
    <property type="evidence" value="ECO:0007669"/>
    <property type="project" value="TreeGrafter"/>
</dbReference>
<dbReference type="Gene3D" id="3.50.50.60">
    <property type="entry name" value="FAD/NAD(P)-binding domain"/>
    <property type="match status" value="1"/>
</dbReference>